<evidence type="ECO:0000313" key="1">
    <source>
        <dbReference type="EMBL" id="SFI31142.1"/>
    </source>
</evidence>
<dbReference type="EMBL" id="FOQG01000007">
    <property type="protein sequence ID" value="SFI31142.1"/>
    <property type="molecule type" value="Genomic_DNA"/>
</dbReference>
<dbReference type="Gene3D" id="3.40.50.300">
    <property type="entry name" value="P-loop containing nucleotide triphosphate hydrolases"/>
    <property type="match status" value="1"/>
</dbReference>
<dbReference type="InterPro" id="IPR027417">
    <property type="entry name" value="P-loop_NTPase"/>
</dbReference>
<evidence type="ECO:0008006" key="3">
    <source>
        <dbReference type="Google" id="ProtNLM"/>
    </source>
</evidence>
<accession>A0A1I3H6B5</accession>
<organism evidence="1 2">
    <name type="scientific">Nocardioides psychrotolerans</name>
    <dbReference type="NCBI Taxonomy" id="1005945"/>
    <lineage>
        <taxon>Bacteria</taxon>
        <taxon>Bacillati</taxon>
        <taxon>Actinomycetota</taxon>
        <taxon>Actinomycetes</taxon>
        <taxon>Propionibacteriales</taxon>
        <taxon>Nocardioidaceae</taxon>
        <taxon>Nocardioides</taxon>
    </lineage>
</organism>
<dbReference type="SUPFAM" id="SSF52540">
    <property type="entry name" value="P-loop containing nucleoside triphosphate hydrolases"/>
    <property type="match status" value="1"/>
</dbReference>
<reference evidence="1 2" key="1">
    <citation type="submission" date="2016-10" db="EMBL/GenBank/DDBJ databases">
        <authorList>
            <person name="de Groot N.N."/>
        </authorList>
    </citation>
    <scope>NUCLEOTIDE SEQUENCE [LARGE SCALE GENOMIC DNA]</scope>
    <source>
        <strain evidence="1 2">CGMCC 1.11156</strain>
    </source>
</reference>
<protein>
    <recommendedName>
        <fullName evidence="3">Sulfotransferase family protein</fullName>
    </recommendedName>
</protein>
<dbReference type="AlphaFoldDB" id="A0A1I3H6B5"/>
<dbReference type="Proteomes" id="UP000198649">
    <property type="component" value="Unassembled WGS sequence"/>
</dbReference>
<proteinExistence type="predicted"/>
<sequence>MTNIDYTAGRLVLVTGSGRSGTSTVAGALERLGLHIPPPLIEADETNPRGFYESKWVIDFHKELLNRVPVRTIDTRPEAAALAAGVAADPAVRRTLVDWLREQAGHPQLLLKDPRAFWVHGVWREAAAETGRELTFLTMLRHPVEVAKSRDTAYLGDQTEEFRRQRATANIAAWCNAAFETEIATRDGRRAMVRYADLLADWRTALRRAGEQLGLDYNADLASGEHHAVDDFIDATLYRSHISWDEIDVSDDLRAMADRTWELMNHLVDSPQDTAVGEEFAAMRVDYARAHDYAVAIATDHTKAREAHVRRTVKANMAREHARELTTLHARIAELEAAASTAPAGSGRKLFGRKG</sequence>
<name>A0A1I3H6B5_9ACTN</name>
<dbReference type="STRING" id="1005945.SAMN05216561_10748"/>
<dbReference type="Pfam" id="PF13469">
    <property type="entry name" value="Sulfotransfer_3"/>
    <property type="match status" value="1"/>
</dbReference>
<evidence type="ECO:0000313" key="2">
    <source>
        <dbReference type="Proteomes" id="UP000198649"/>
    </source>
</evidence>
<gene>
    <name evidence="1" type="ORF">SAMN05216561_10748</name>
</gene>
<keyword evidence="2" id="KW-1185">Reference proteome</keyword>
<dbReference type="RefSeq" id="WP_170259110.1">
    <property type="nucleotide sequence ID" value="NZ_BKAF01000008.1"/>
</dbReference>